<dbReference type="Proteomes" id="UP000789508">
    <property type="component" value="Unassembled WGS sequence"/>
</dbReference>
<dbReference type="GO" id="GO:0050661">
    <property type="term" value="F:NADP binding"/>
    <property type="evidence" value="ECO:0007669"/>
    <property type="project" value="InterPro"/>
</dbReference>
<evidence type="ECO:0000256" key="4">
    <source>
        <dbReference type="ARBA" id="ARBA00023002"/>
    </source>
</evidence>
<organism evidence="5 6">
    <name type="scientific">Ambispora leptoticha</name>
    <dbReference type="NCBI Taxonomy" id="144679"/>
    <lineage>
        <taxon>Eukaryota</taxon>
        <taxon>Fungi</taxon>
        <taxon>Fungi incertae sedis</taxon>
        <taxon>Mucoromycota</taxon>
        <taxon>Glomeromycotina</taxon>
        <taxon>Glomeromycetes</taxon>
        <taxon>Archaeosporales</taxon>
        <taxon>Ambisporaceae</taxon>
        <taxon>Ambispora</taxon>
    </lineage>
</organism>
<protein>
    <submittedName>
        <fullName evidence="5">4258_t:CDS:1</fullName>
    </submittedName>
</protein>
<dbReference type="SUPFAM" id="SSF51905">
    <property type="entry name" value="FAD/NAD(P)-binding domain"/>
    <property type="match status" value="1"/>
</dbReference>
<keyword evidence="4" id="KW-0560">Oxidoreductase</keyword>
<feature type="non-terminal residue" evidence="5">
    <location>
        <position position="1"/>
    </location>
</feature>
<dbReference type="EMBL" id="CAJVPS010056426">
    <property type="protein sequence ID" value="CAG8777158.1"/>
    <property type="molecule type" value="Genomic_DNA"/>
</dbReference>
<dbReference type="InterPro" id="IPR050346">
    <property type="entry name" value="FMO-like"/>
</dbReference>
<evidence type="ECO:0000256" key="2">
    <source>
        <dbReference type="ARBA" id="ARBA00022630"/>
    </source>
</evidence>
<proteinExistence type="inferred from homology"/>
<feature type="non-terminal residue" evidence="5">
    <location>
        <position position="84"/>
    </location>
</feature>
<comment type="similarity">
    <text evidence="1">Belongs to the FMO family.</text>
</comment>
<evidence type="ECO:0000256" key="3">
    <source>
        <dbReference type="ARBA" id="ARBA00022827"/>
    </source>
</evidence>
<dbReference type="GO" id="GO:0050660">
    <property type="term" value="F:flavin adenine dinucleotide binding"/>
    <property type="evidence" value="ECO:0007669"/>
    <property type="project" value="InterPro"/>
</dbReference>
<dbReference type="OrthoDB" id="2398730at2759"/>
<dbReference type="PANTHER" id="PTHR23023">
    <property type="entry name" value="DIMETHYLANILINE MONOOXYGENASE"/>
    <property type="match status" value="1"/>
</dbReference>
<dbReference type="AlphaFoldDB" id="A0A9N9NVW7"/>
<dbReference type="Pfam" id="PF00743">
    <property type="entry name" value="FMO-like"/>
    <property type="match status" value="1"/>
</dbReference>
<reference evidence="5" key="1">
    <citation type="submission" date="2021-06" db="EMBL/GenBank/DDBJ databases">
        <authorList>
            <person name="Kallberg Y."/>
            <person name="Tangrot J."/>
            <person name="Rosling A."/>
        </authorList>
    </citation>
    <scope>NUCLEOTIDE SEQUENCE</scope>
    <source>
        <strain evidence="5">FL130A</strain>
    </source>
</reference>
<dbReference type="GO" id="GO:0004499">
    <property type="term" value="F:N,N-dimethylaniline monooxygenase activity"/>
    <property type="evidence" value="ECO:0007669"/>
    <property type="project" value="InterPro"/>
</dbReference>
<keyword evidence="2" id="KW-0285">Flavoprotein</keyword>
<gene>
    <name evidence="5" type="ORF">ALEPTO_LOCUS14468</name>
</gene>
<dbReference type="InterPro" id="IPR020946">
    <property type="entry name" value="Flavin_mOase-like"/>
</dbReference>
<keyword evidence="6" id="KW-1185">Reference proteome</keyword>
<evidence type="ECO:0000256" key="1">
    <source>
        <dbReference type="ARBA" id="ARBA00009183"/>
    </source>
</evidence>
<keyword evidence="3" id="KW-0274">FAD</keyword>
<sequence>AIIGSGATGLVALKHCVYSEFETTCFEQNSYVGGLWRYNDGEKSDSYSFMYRSAITNTTKPMTGFSDFPMPPDWPTYLPHKLMA</sequence>
<comment type="caution">
    <text evidence="5">The sequence shown here is derived from an EMBL/GenBank/DDBJ whole genome shotgun (WGS) entry which is preliminary data.</text>
</comment>
<evidence type="ECO:0000313" key="5">
    <source>
        <dbReference type="EMBL" id="CAG8777158.1"/>
    </source>
</evidence>
<name>A0A9N9NVW7_9GLOM</name>
<evidence type="ECO:0000313" key="6">
    <source>
        <dbReference type="Proteomes" id="UP000789508"/>
    </source>
</evidence>
<dbReference type="InterPro" id="IPR036188">
    <property type="entry name" value="FAD/NAD-bd_sf"/>
</dbReference>
<accession>A0A9N9NVW7</accession>
<dbReference type="Gene3D" id="3.50.50.60">
    <property type="entry name" value="FAD/NAD(P)-binding domain"/>
    <property type="match status" value="1"/>
</dbReference>